<dbReference type="Proteomes" id="UP000019678">
    <property type="component" value="Unassembled WGS sequence"/>
</dbReference>
<dbReference type="Pfam" id="PF17820">
    <property type="entry name" value="PDZ_6"/>
    <property type="match status" value="1"/>
</dbReference>
<dbReference type="InterPro" id="IPR041489">
    <property type="entry name" value="PDZ_6"/>
</dbReference>
<accession>A0A017T5F7</accession>
<dbReference type="Pfam" id="PF13620">
    <property type="entry name" value="CarboxypepD_reg"/>
    <property type="match status" value="2"/>
</dbReference>
<name>A0A017T5F7_9BACT</name>
<evidence type="ECO:0000313" key="3">
    <source>
        <dbReference type="EMBL" id="EYF04025.1"/>
    </source>
</evidence>
<dbReference type="PANTHER" id="PTHR32060">
    <property type="entry name" value="TAIL-SPECIFIC PROTEASE"/>
    <property type="match status" value="1"/>
</dbReference>
<dbReference type="InterPro" id="IPR013784">
    <property type="entry name" value="Carb-bd-like_fold"/>
</dbReference>
<evidence type="ECO:0000313" key="4">
    <source>
        <dbReference type="Proteomes" id="UP000019678"/>
    </source>
</evidence>
<dbReference type="GO" id="GO:0004175">
    <property type="term" value="F:endopeptidase activity"/>
    <property type="evidence" value="ECO:0007669"/>
    <property type="project" value="TreeGrafter"/>
</dbReference>
<dbReference type="SUPFAM" id="SSF49464">
    <property type="entry name" value="Carboxypeptidase regulatory domain-like"/>
    <property type="match status" value="1"/>
</dbReference>
<dbReference type="Gene3D" id="2.60.40.1120">
    <property type="entry name" value="Carboxypeptidase-like, regulatory domain"/>
    <property type="match status" value="2"/>
</dbReference>
<dbReference type="eggNOG" id="COG0793">
    <property type="taxonomic scope" value="Bacteria"/>
</dbReference>
<gene>
    <name evidence="3" type="ORF">CAP_4899</name>
</gene>
<proteinExistence type="predicted"/>
<dbReference type="EMBL" id="ASRX01000039">
    <property type="protein sequence ID" value="EYF04025.1"/>
    <property type="molecule type" value="Genomic_DNA"/>
</dbReference>
<protein>
    <recommendedName>
        <fullName evidence="2">PDZ domain-containing protein</fullName>
    </recommendedName>
</protein>
<dbReference type="GO" id="GO:0030246">
    <property type="term" value="F:carbohydrate binding"/>
    <property type="evidence" value="ECO:0007669"/>
    <property type="project" value="InterPro"/>
</dbReference>
<organism evidence="3 4">
    <name type="scientific">Chondromyces apiculatus DSM 436</name>
    <dbReference type="NCBI Taxonomy" id="1192034"/>
    <lineage>
        <taxon>Bacteria</taxon>
        <taxon>Pseudomonadati</taxon>
        <taxon>Myxococcota</taxon>
        <taxon>Polyangia</taxon>
        <taxon>Polyangiales</taxon>
        <taxon>Polyangiaceae</taxon>
        <taxon>Chondromyces</taxon>
    </lineage>
</organism>
<dbReference type="InterPro" id="IPR008969">
    <property type="entry name" value="CarboxyPept-like_regulatory"/>
</dbReference>
<dbReference type="InterPro" id="IPR036034">
    <property type="entry name" value="PDZ_sf"/>
</dbReference>
<evidence type="ECO:0000259" key="2">
    <source>
        <dbReference type="PROSITE" id="PS50106"/>
    </source>
</evidence>
<comment type="caution">
    <text evidence="3">The sequence shown here is derived from an EMBL/GenBank/DDBJ whole genome shotgun (WGS) entry which is preliminary data.</text>
</comment>
<keyword evidence="4" id="KW-1185">Reference proteome</keyword>
<dbReference type="PANTHER" id="PTHR32060:SF22">
    <property type="entry name" value="CARBOXYL-TERMINAL-PROCESSING PEPTIDASE 3, CHLOROPLASTIC"/>
    <property type="match status" value="1"/>
</dbReference>
<feature type="region of interest" description="Disordered" evidence="1">
    <location>
        <begin position="1"/>
        <end position="28"/>
    </location>
</feature>
<sequence>MLDPEGNPAAGAFVSCENGGPAAGTDTEGRFELPPEADGCMAVATLAVVHQPSERTRLTAGRSTTLQLTAGGVIEGIVVDEQGRSVEHYLLAVESFVSSVDPQERFGNQARTISNPGGTFRWERLPPGTFVLAVSAEGRPPVRSGGITVEVGRTTAQVRLVLSRGAALSGRVIDAETRAPLAEARVQLDAVTSSGANAIAPVVTDAAGTFALEGVPARGPFSVRVQHAGYMTKIVPALDARGTAAARVEVALRQQTDGGPNEELVGIGATLLPGATGVQVVGVVEGGPAARAGFTAGDRLVRLDGVDATGLGLSECVQRLRGAPGTRVSVSLDRGGQVLELTLTREVIVR</sequence>
<evidence type="ECO:0000256" key="1">
    <source>
        <dbReference type="SAM" id="MobiDB-lite"/>
    </source>
</evidence>
<dbReference type="PROSITE" id="PS50106">
    <property type="entry name" value="PDZ"/>
    <property type="match status" value="1"/>
</dbReference>
<feature type="domain" description="PDZ" evidence="2">
    <location>
        <begin position="249"/>
        <end position="325"/>
    </location>
</feature>
<dbReference type="InterPro" id="IPR001478">
    <property type="entry name" value="PDZ"/>
</dbReference>
<reference evidence="3 4" key="1">
    <citation type="submission" date="2013-05" db="EMBL/GenBank/DDBJ databases">
        <title>Genome assembly of Chondromyces apiculatus DSM 436.</title>
        <authorList>
            <person name="Sharma G."/>
            <person name="Khatri I."/>
            <person name="Kaur C."/>
            <person name="Mayilraj S."/>
            <person name="Subramanian S."/>
        </authorList>
    </citation>
    <scope>NUCLEOTIDE SEQUENCE [LARGE SCALE GENOMIC DNA]</scope>
    <source>
        <strain evidence="3 4">DSM 436</strain>
    </source>
</reference>
<dbReference type="SUPFAM" id="SSF50156">
    <property type="entry name" value="PDZ domain-like"/>
    <property type="match status" value="1"/>
</dbReference>
<dbReference type="SUPFAM" id="SSF49452">
    <property type="entry name" value="Starch-binding domain-like"/>
    <property type="match status" value="1"/>
</dbReference>
<dbReference type="AlphaFoldDB" id="A0A017T5F7"/>
<dbReference type="SMART" id="SM00228">
    <property type="entry name" value="PDZ"/>
    <property type="match status" value="1"/>
</dbReference>
<dbReference type="Gene3D" id="2.30.42.10">
    <property type="match status" value="1"/>
</dbReference>
<dbReference type="STRING" id="1192034.CAP_4899"/>